<dbReference type="Pfam" id="PF13193">
    <property type="entry name" value="AMP-binding_C"/>
    <property type="match status" value="1"/>
</dbReference>
<dbReference type="Pfam" id="PF00501">
    <property type="entry name" value="AMP-binding"/>
    <property type="match status" value="1"/>
</dbReference>
<feature type="domain" description="AMP-dependent synthetase/ligase" evidence="6">
    <location>
        <begin position="11"/>
        <end position="363"/>
    </location>
</feature>
<evidence type="ECO:0000313" key="9">
    <source>
        <dbReference type="Proteomes" id="UP000248021"/>
    </source>
</evidence>
<evidence type="ECO:0000256" key="3">
    <source>
        <dbReference type="ARBA" id="ARBA00051915"/>
    </source>
</evidence>
<dbReference type="RefSeq" id="WP_210206595.1">
    <property type="nucleotide sequence ID" value="NZ_JAHBRY010000004.1"/>
</dbReference>
<dbReference type="AlphaFoldDB" id="A0A2V3TTB9"/>
<evidence type="ECO:0000259" key="7">
    <source>
        <dbReference type="Pfam" id="PF13193"/>
    </source>
</evidence>
<proteinExistence type="inferred from homology"/>
<evidence type="ECO:0000256" key="2">
    <source>
        <dbReference type="ARBA" id="ARBA00022598"/>
    </source>
</evidence>
<reference evidence="8 9" key="1">
    <citation type="submission" date="2018-05" db="EMBL/GenBank/DDBJ databases">
        <title>Genomic Encyclopedia of Type Strains, Phase IV (KMG-IV): sequencing the most valuable type-strain genomes for metagenomic binning, comparative biology and taxonomic classification.</title>
        <authorList>
            <person name="Goeker M."/>
        </authorList>
    </citation>
    <scope>NUCLEOTIDE SEQUENCE [LARGE SCALE GENOMIC DNA]</scope>
    <source>
        <strain evidence="8 9">DSM 6462</strain>
    </source>
</reference>
<keyword evidence="2" id="KW-0436">Ligase</keyword>
<evidence type="ECO:0000256" key="1">
    <source>
        <dbReference type="ARBA" id="ARBA00006432"/>
    </source>
</evidence>
<protein>
    <recommendedName>
        <fullName evidence="5">3-methylmercaptopropionyl-CoA ligase</fullName>
        <ecNumber evidence="4">6.2.1.44</ecNumber>
    </recommendedName>
</protein>
<comment type="catalytic activity">
    <reaction evidence="3">
        <text>3-(methylsulfanyl)propanoate + ATP + CoA = 3-(methylsulfanyl)propanoyl-CoA + AMP + diphosphate</text>
        <dbReference type="Rhea" id="RHEA:43052"/>
        <dbReference type="ChEBI" id="CHEBI:30616"/>
        <dbReference type="ChEBI" id="CHEBI:33019"/>
        <dbReference type="ChEBI" id="CHEBI:49016"/>
        <dbReference type="ChEBI" id="CHEBI:57287"/>
        <dbReference type="ChEBI" id="CHEBI:82815"/>
        <dbReference type="ChEBI" id="CHEBI:456215"/>
        <dbReference type="EC" id="6.2.1.44"/>
    </reaction>
    <physiologicalReaction direction="left-to-right" evidence="3">
        <dbReference type="Rhea" id="RHEA:43053"/>
    </physiologicalReaction>
</comment>
<accession>A0A2V3TTB9</accession>
<dbReference type="PROSITE" id="PS00455">
    <property type="entry name" value="AMP_BINDING"/>
    <property type="match status" value="1"/>
</dbReference>
<evidence type="ECO:0000313" key="8">
    <source>
        <dbReference type="EMBL" id="PXW50901.1"/>
    </source>
</evidence>
<dbReference type="EC" id="6.2.1.44" evidence="4"/>
<dbReference type="PANTHER" id="PTHR43767:SF1">
    <property type="entry name" value="NONRIBOSOMAL PEPTIDE SYNTHASE PES1 (EUROFUNG)-RELATED"/>
    <property type="match status" value="1"/>
</dbReference>
<sequence length="508" mass="56666">MMQMDASSHVTHNASRFPAKIALIQGERKLTYRDLDAMSNRVANALVSWGTNPGDRVAMVVSSSIEWVVAYIGVLKAGCTAVPLNYRLTAKEIGMMLEDSGSRLVFVNSELIPIVPELPTLERKVVIDTQSFDEFVGPSSENHPGIRIDRDETQCILYTGGTTGRSKGVMLTHENIFWNTIHEIVDTRMHEDDNTLLMTPLHHAAALNCWLLPHLYLGATATIMPKYSPEEAIRTIEKHRVTNAFTPPSVARDIFNHELAMASDLSSFRRWYVGGANLSRNDRDKMHALIPGVQIFFQYGLTEAGVIVTVLKEKDYEQAPPGSIGRAFLNFEVKILTEELMDAPLNEVGEIAVRGPSVMKGYFNNPEATAATFHEGWLRTGDMGAMDENGFVRFHDRLKDMVKTGGLNVYSQEVEQVLLRHPSVREAAILGFPSEKWGEEVTAVIVCQDDAEHDEQSIIAHAKGELAGYKVPKRIIFIDYADMPINYSGKIAKRELRDKILPKQEVSA</sequence>
<feature type="domain" description="AMP-binding enzyme C-terminal" evidence="7">
    <location>
        <begin position="413"/>
        <end position="490"/>
    </location>
</feature>
<dbReference type="Proteomes" id="UP000248021">
    <property type="component" value="Unassembled WGS sequence"/>
</dbReference>
<dbReference type="InterPro" id="IPR020845">
    <property type="entry name" value="AMP-binding_CS"/>
</dbReference>
<comment type="caution">
    <text evidence="8">The sequence shown here is derived from an EMBL/GenBank/DDBJ whole genome shotgun (WGS) entry which is preliminary data.</text>
</comment>
<gene>
    <name evidence="8" type="ORF">C7450_12212</name>
</gene>
<name>A0A2V3TTB9_9HYPH</name>
<evidence type="ECO:0000259" key="6">
    <source>
        <dbReference type="Pfam" id="PF00501"/>
    </source>
</evidence>
<dbReference type="EMBL" id="QJJK01000022">
    <property type="protein sequence ID" value="PXW50901.1"/>
    <property type="molecule type" value="Genomic_DNA"/>
</dbReference>
<dbReference type="Gene3D" id="3.30.300.30">
    <property type="match status" value="1"/>
</dbReference>
<dbReference type="InterPro" id="IPR042099">
    <property type="entry name" value="ANL_N_sf"/>
</dbReference>
<dbReference type="InterPro" id="IPR000873">
    <property type="entry name" value="AMP-dep_synth/lig_dom"/>
</dbReference>
<dbReference type="InterPro" id="IPR045851">
    <property type="entry name" value="AMP-bd_C_sf"/>
</dbReference>
<keyword evidence="9" id="KW-1185">Reference proteome</keyword>
<dbReference type="InterPro" id="IPR025110">
    <property type="entry name" value="AMP-bd_C"/>
</dbReference>
<dbReference type="InterPro" id="IPR050237">
    <property type="entry name" value="ATP-dep_AMP-bd_enzyme"/>
</dbReference>
<dbReference type="SUPFAM" id="SSF56801">
    <property type="entry name" value="Acetyl-CoA synthetase-like"/>
    <property type="match status" value="1"/>
</dbReference>
<evidence type="ECO:0000256" key="4">
    <source>
        <dbReference type="ARBA" id="ARBA00066616"/>
    </source>
</evidence>
<comment type="similarity">
    <text evidence="1">Belongs to the ATP-dependent AMP-binding enzyme family.</text>
</comment>
<dbReference type="PANTHER" id="PTHR43767">
    <property type="entry name" value="LONG-CHAIN-FATTY-ACID--COA LIGASE"/>
    <property type="match status" value="1"/>
</dbReference>
<organism evidence="8 9">
    <name type="scientific">Chelatococcus asaccharovorans</name>
    <dbReference type="NCBI Taxonomy" id="28210"/>
    <lineage>
        <taxon>Bacteria</taxon>
        <taxon>Pseudomonadati</taxon>
        <taxon>Pseudomonadota</taxon>
        <taxon>Alphaproteobacteria</taxon>
        <taxon>Hyphomicrobiales</taxon>
        <taxon>Chelatococcaceae</taxon>
        <taxon>Chelatococcus</taxon>
    </lineage>
</organism>
<dbReference type="FunFam" id="3.30.300.30:FF:000008">
    <property type="entry name" value="2,3-dihydroxybenzoate-AMP ligase"/>
    <property type="match status" value="1"/>
</dbReference>
<dbReference type="GO" id="GO:0016878">
    <property type="term" value="F:acid-thiol ligase activity"/>
    <property type="evidence" value="ECO:0007669"/>
    <property type="project" value="UniProtKB-ARBA"/>
</dbReference>
<dbReference type="Gene3D" id="3.40.50.12780">
    <property type="entry name" value="N-terminal domain of ligase-like"/>
    <property type="match status" value="1"/>
</dbReference>
<evidence type="ECO:0000256" key="5">
    <source>
        <dbReference type="ARBA" id="ARBA00067668"/>
    </source>
</evidence>